<sequence>MICNKHPKRLRKSESPFPASSTFPFTSMQDLFSARANRKEIIQGSAFFFFQGFIVTTIRHLSSNCCLSSEWDSLFRYTYQHGMKF</sequence>
<dbReference type="AlphaFoldDB" id="A0A9Q1RJA1"/>
<keyword evidence="2" id="KW-1185">Reference proteome</keyword>
<accession>A0A9Q1RJA1</accession>
<dbReference type="EMBL" id="JAJAGQ010000007">
    <property type="protein sequence ID" value="KAJ8558301.1"/>
    <property type="molecule type" value="Genomic_DNA"/>
</dbReference>
<comment type="caution">
    <text evidence="1">The sequence shown here is derived from an EMBL/GenBank/DDBJ whole genome shotgun (WGS) entry which is preliminary data.</text>
</comment>
<gene>
    <name evidence="1" type="ORF">K7X08_005067</name>
</gene>
<protein>
    <submittedName>
        <fullName evidence="1">Uncharacterized protein</fullName>
    </submittedName>
</protein>
<evidence type="ECO:0000313" key="1">
    <source>
        <dbReference type="EMBL" id="KAJ8558301.1"/>
    </source>
</evidence>
<proteinExistence type="predicted"/>
<name>A0A9Q1RJA1_9SOLA</name>
<evidence type="ECO:0000313" key="2">
    <source>
        <dbReference type="Proteomes" id="UP001152561"/>
    </source>
</evidence>
<dbReference type="Proteomes" id="UP001152561">
    <property type="component" value="Unassembled WGS sequence"/>
</dbReference>
<reference evidence="2" key="1">
    <citation type="journal article" date="2023" name="Proc. Natl. Acad. Sci. U.S.A.">
        <title>Genomic and structural basis for evolution of tropane alkaloid biosynthesis.</title>
        <authorList>
            <person name="Wanga Y.-J."/>
            <person name="Taina T."/>
            <person name="Yua J.-Y."/>
            <person name="Lia J."/>
            <person name="Xua B."/>
            <person name="Chenc J."/>
            <person name="D'Auriad J.C."/>
            <person name="Huanga J.-P."/>
            <person name="Huanga S.-X."/>
        </authorList>
    </citation>
    <scope>NUCLEOTIDE SEQUENCE [LARGE SCALE GENOMIC DNA]</scope>
    <source>
        <strain evidence="2">cv. KIB-2019</strain>
    </source>
</reference>
<organism evidence="1 2">
    <name type="scientific">Anisodus acutangulus</name>
    <dbReference type="NCBI Taxonomy" id="402998"/>
    <lineage>
        <taxon>Eukaryota</taxon>
        <taxon>Viridiplantae</taxon>
        <taxon>Streptophyta</taxon>
        <taxon>Embryophyta</taxon>
        <taxon>Tracheophyta</taxon>
        <taxon>Spermatophyta</taxon>
        <taxon>Magnoliopsida</taxon>
        <taxon>eudicotyledons</taxon>
        <taxon>Gunneridae</taxon>
        <taxon>Pentapetalae</taxon>
        <taxon>asterids</taxon>
        <taxon>lamiids</taxon>
        <taxon>Solanales</taxon>
        <taxon>Solanaceae</taxon>
        <taxon>Solanoideae</taxon>
        <taxon>Hyoscyameae</taxon>
        <taxon>Anisodus</taxon>
    </lineage>
</organism>